<protein>
    <submittedName>
        <fullName evidence="2">Uncharacterized protein</fullName>
    </submittedName>
</protein>
<evidence type="ECO:0000313" key="2">
    <source>
        <dbReference type="EMBL" id="KAF6030094.1"/>
    </source>
</evidence>
<keyword evidence="3" id="KW-1185">Reference proteome</keyword>
<dbReference type="EMBL" id="VXIV02001756">
    <property type="protein sequence ID" value="KAF6030094.1"/>
    <property type="molecule type" value="Genomic_DNA"/>
</dbReference>
<dbReference type="AlphaFoldDB" id="A0A7J7JWJ7"/>
<name>A0A7J7JWJ7_BUGNE</name>
<reference evidence="2" key="1">
    <citation type="submission" date="2020-06" db="EMBL/GenBank/DDBJ databases">
        <title>Draft genome of Bugula neritina, a colonial animal packing powerful symbionts and potential medicines.</title>
        <authorList>
            <person name="Rayko M."/>
        </authorList>
    </citation>
    <scope>NUCLEOTIDE SEQUENCE [LARGE SCALE GENOMIC DNA]</scope>
    <source>
        <strain evidence="2">Kwan_BN1</strain>
    </source>
</reference>
<evidence type="ECO:0000256" key="1">
    <source>
        <dbReference type="SAM" id="SignalP"/>
    </source>
</evidence>
<feature type="chain" id="PRO_5029552025" evidence="1">
    <location>
        <begin position="17"/>
        <end position="103"/>
    </location>
</feature>
<dbReference type="Proteomes" id="UP000593567">
    <property type="component" value="Unassembled WGS sequence"/>
</dbReference>
<feature type="signal peptide" evidence="1">
    <location>
        <begin position="1"/>
        <end position="16"/>
    </location>
</feature>
<gene>
    <name evidence="2" type="ORF">EB796_011595</name>
</gene>
<evidence type="ECO:0000313" key="3">
    <source>
        <dbReference type="Proteomes" id="UP000593567"/>
    </source>
</evidence>
<keyword evidence="1" id="KW-0732">Signal</keyword>
<comment type="caution">
    <text evidence="2">The sequence shown here is derived from an EMBL/GenBank/DDBJ whole genome shotgun (WGS) entry which is preliminary data.</text>
</comment>
<accession>A0A7J7JWJ7</accession>
<organism evidence="2 3">
    <name type="scientific">Bugula neritina</name>
    <name type="common">Brown bryozoan</name>
    <name type="synonym">Sertularia neritina</name>
    <dbReference type="NCBI Taxonomy" id="10212"/>
    <lineage>
        <taxon>Eukaryota</taxon>
        <taxon>Metazoa</taxon>
        <taxon>Spiralia</taxon>
        <taxon>Lophotrochozoa</taxon>
        <taxon>Bryozoa</taxon>
        <taxon>Gymnolaemata</taxon>
        <taxon>Cheilostomatida</taxon>
        <taxon>Flustrina</taxon>
        <taxon>Buguloidea</taxon>
        <taxon>Bugulidae</taxon>
        <taxon>Bugula</taxon>
    </lineage>
</organism>
<sequence length="103" mass="12058">MTTINILCLINCAAHLLNLWLTYNKMFQITYIAINHFIEKPLKFITLLIKKLYTEIVQISKSSCEGASLCGKCITFCHKFCDIFFETYQQPTKPIKQVFTQIW</sequence>
<proteinExistence type="predicted"/>